<gene>
    <name evidence="1" type="ORF">BJ322DRAFT_1001441</name>
</gene>
<sequence>MPRGWNALPAEMNLSIMELLSLDDVKAFSVVSRMCRQLAMSTLFKSVSLDGYEAVETFISRFPPACRIYIRSLLVSMRPQEEAQQYDCAGTQTDLLVTLLSTCTMIQSLTLYVLGSLQKHIVPPFARLIHLTSLSIGNVAPEQLMPLSERSIVSIAASVPHLQRLTLDGVTRSLVHAPELLAAYPFVPLVVGDEDVESHPVLGSDLSLPSLLRIPTLQRLQLSETHLGDPLWGTTPSSPHLEVLDLGACAHVTPEFNMVCTERIINNLARSSPIRELFINTPLQDEKFRDSFSTPLQSLGHIHLMPHLPVDCVVETLFALSGSPVHTISVECYEEDAVEMCYALEDFLTMRLQQPDTPFYQQLKVMNLHFVAFDPSFPMSNHNEDLGRVRRLCDVMGLAGDMPSLTAEPSGAGRAVENRVVRKPWWSNGQDTTIQGATW</sequence>
<dbReference type="Gene3D" id="3.80.10.10">
    <property type="entry name" value="Ribonuclease Inhibitor"/>
    <property type="match status" value="1"/>
</dbReference>
<dbReference type="AlphaFoldDB" id="A0A9P6HJJ3"/>
<organism evidence="1 2">
    <name type="scientific">Thelephora terrestris</name>
    <dbReference type="NCBI Taxonomy" id="56493"/>
    <lineage>
        <taxon>Eukaryota</taxon>
        <taxon>Fungi</taxon>
        <taxon>Dikarya</taxon>
        <taxon>Basidiomycota</taxon>
        <taxon>Agaricomycotina</taxon>
        <taxon>Agaricomycetes</taxon>
        <taxon>Thelephorales</taxon>
        <taxon>Thelephoraceae</taxon>
        <taxon>Thelephora</taxon>
    </lineage>
</organism>
<dbReference type="EMBL" id="WIUZ02000004">
    <property type="protein sequence ID" value="KAF9788567.1"/>
    <property type="molecule type" value="Genomic_DNA"/>
</dbReference>
<dbReference type="SUPFAM" id="SSF81383">
    <property type="entry name" value="F-box domain"/>
    <property type="match status" value="1"/>
</dbReference>
<dbReference type="Proteomes" id="UP000736335">
    <property type="component" value="Unassembled WGS sequence"/>
</dbReference>
<protein>
    <recommendedName>
        <fullName evidence="3">F-box domain-containing protein</fullName>
    </recommendedName>
</protein>
<comment type="caution">
    <text evidence="1">The sequence shown here is derived from an EMBL/GenBank/DDBJ whole genome shotgun (WGS) entry which is preliminary data.</text>
</comment>
<dbReference type="InterPro" id="IPR036047">
    <property type="entry name" value="F-box-like_dom_sf"/>
</dbReference>
<dbReference type="OrthoDB" id="3235026at2759"/>
<evidence type="ECO:0000313" key="1">
    <source>
        <dbReference type="EMBL" id="KAF9788567.1"/>
    </source>
</evidence>
<evidence type="ECO:0008006" key="3">
    <source>
        <dbReference type="Google" id="ProtNLM"/>
    </source>
</evidence>
<accession>A0A9P6HJJ3</accession>
<evidence type="ECO:0000313" key="2">
    <source>
        <dbReference type="Proteomes" id="UP000736335"/>
    </source>
</evidence>
<reference evidence="1" key="2">
    <citation type="submission" date="2020-11" db="EMBL/GenBank/DDBJ databases">
        <authorList>
            <consortium name="DOE Joint Genome Institute"/>
            <person name="Kuo A."/>
            <person name="Miyauchi S."/>
            <person name="Kiss E."/>
            <person name="Drula E."/>
            <person name="Kohler A."/>
            <person name="Sanchez-Garcia M."/>
            <person name="Andreopoulos B."/>
            <person name="Barry K.W."/>
            <person name="Bonito G."/>
            <person name="Buee M."/>
            <person name="Carver A."/>
            <person name="Chen C."/>
            <person name="Cichocki N."/>
            <person name="Clum A."/>
            <person name="Culley D."/>
            <person name="Crous P.W."/>
            <person name="Fauchery L."/>
            <person name="Girlanda M."/>
            <person name="Hayes R."/>
            <person name="Keri Z."/>
            <person name="Labutti K."/>
            <person name="Lipzen A."/>
            <person name="Lombard V."/>
            <person name="Magnuson J."/>
            <person name="Maillard F."/>
            <person name="Morin E."/>
            <person name="Murat C."/>
            <person name="Nolan M."/>
            <person name="Ohm R."/>
            <person name="Pangilinan J."/>
            <person name="Pereira M."/>
            <person name="Perotto S."/>
            <person name="Peter M."/>
            <person name="Riley R."/>
            <person name="Sitrit Y."/>
            <person name="Stielow B."/>
            <person name="Szollosi G."/>
            <person name="Zifcakova L."/>
            <person name="Stursova M."/>
            <person name="Spatafora J.W."/>
            <person name="Tedersoo L."/>
            <person name="Vaario L.-M."/>
            <person name="Yamada A."/>
            <person name="Yan M."/>
            <person name="Wang P."/>
            <person name="Xu J."/>
            <person name="Bruns T."/>
            <person name="Baldrian P."/>
            <person name="Vilgalys R."/>
            <person name="Henrissat B."/>
            <person name="Grigoriev I.V."/>
            <person name="Hibbett D."/>
            <person name="Nagy L.G."/>
            <person name="Martin F.M."/>
        </authorList>
    </citation>
    <scope>NUCLEOTIDE SEQUENCE</scope>
    <source>
        <strain evidence="1">UH-Tt-Lm1</strain>
    </source>
</reference>
<dbReference type="InterPro" id="IPR032675">
    <property type="entry name" value="LRR_dom_sf"/>
</dbReference>
<dbReference type="SUPFAM" id="SSF52047">
    <property type="entry name" value="RNI-like"/>
    <property type="match status" value="1"/>
</dbReference>
<name>A0A9P6HJJ3_9AGAM</name>
<reference evidence="1" key="1">
    <citation type="journal article" date="2020" name="Nat. Commun.">
        <title>Large-scale genome sequencing of mycorrhizal fungi provides insights into the early evolution of symbiotic traits.</title>
        <authorList>
            <person name="Miyauchi S."/>
            <person name="Kiss E."/>
            <person name="Kuo A."/>
            <person name="Drula E."/>
            <person name="Kohler A."/>
            <person name="Sanchez-Garcia M."/>
            <person name="Morin E."/>
            <person name="Andreopoulos B."/>
            <person name="Barry K.W."/>
            <person name="Bonito G."/>
            <person name="Buee M."/>
            <person name="Carver A."/>
            <person name="Chen C."/>
            <person name="Cichocki N."/>
            <person name="Clum A."/>
            <person name="Culley D."/>
            <person name="Crous P.W."/>
            <person name="Fauchery L."/>
            <person name="Girlanda M."/>
            <person name="Hayes R.D."/>
            <person name="Keri Z."/>
            <person name="LaButti K."/>
            <person name="Lipzen A."/>
            <person name="Lombard V."/>
            <person name="Magnuson J."/>
            <person name="Maillard F."/>
            <person name="Murat C."/>
            <person name="Nolan M."/>
            <person name="Ohm R.A."/>
            <person name="Pangilinan J."/>
            <person name="Pereira M.F."/>
            <person name="Perotto S."/>
            <person name="Peter M."/>
            <person name="Pfister S."/>
            <person name="Riley R."/>
            <person name="Sitrit Y."/>
            <person name="Stielow J.B."/>
            <person name="Szollosi G."/>
            <person name="Zifcakova L."/>
            <person name="Stursova M."/>
            <person name="Spatafora J.W."/>
            <person name="Tedersoo L."/>
            <person name="Vaario L.M."/>
            <person name="Yamada A."/>
            <person name="Yan M."/>
            <person name="Wang P."/>
            <person name="Xu J."/>
            <person name="Bruns T."/>
            <person name="Baldrian P."/>
            <person name="Vilgalys R."/>
            <person name="Dunand C."/>
            <person name="Henrissat B."/>
            <person name="Grigoriev I.V."/>
            <person name="Hibbett D."/>
            <person name="Nagy L.G."/>
            <person name="Martin F.M."/>
        </authorList>
    </citation>
    <scope>NUCLEOTIDE SEQUENCE</scope>
    <source>
        <strain evidence="1">UH-Tt-Lm1</strain>
    </source>
</reference>
<proteinExistence type="predicted"/>
<keyword evidence="2" id="KW-1185">Reference proteome</keyword>